<name>A0A2W0C7V1_9BACL</name>
<feature type="transmembrane region" description="Helical" evidence="1">
    <location>
        <begin position="66"/>
        <end position="84"/>
    </location>
</feature>
<dbReference type="Proteomes" id="UP000247459">
    <property type="component" value="Unassembled WGS sequence"/>
</dbReference>
<dbReference type="EMBL" id="PRLG01000029">
    <property type="protein sequence ID" value="PYY26489.1"/>
    <property type="molecule type" value="Genomic_DNA"/>
</dbReference>
<gene>
    <name evidence="2" type="ORF">PIL02S_05894</name>
</gene>
<evidence type="ECO:0000256" key="1">
    <source>
        <dbReference type="SAM" id="Phobius"/>
    </source>
</evidence>
<dbReference type="AlphaFoldDB" id="A0A2W0C7V1"/>
<proteinExistence type="predicted"/>
<comment type="caution">
    <text evidence="2">The sequence shown here is derived from an EMBL/GenBank/DDBJ whole genome shotgun (WGS) entry which is preliminary data.</text>
</comment>
<protein>
    <submittedName>
        <fullName evidence="2">Uncharacterized protein</fullName>
    </submittedName>
</protein>
<accession>A0A2W0C7V1</accession>
<reference evidence="2 3" key="1">
    <citation type="submission" date="2018-01" db="EMBL/GenBank/DDBJ databases">
        <title>Genome sequence of the PGP bacterium Paenibacillus illinoisensis E3.</title>
        <authorList>
            <person name="Rolli E."/>
            <person name="Marasco R."/>
            <person name="Bessem C."/>
            <person name="Michoud G."/>
            <person name="Gaiarsa S."/>
            <person name="Borin S."/>
            <person name="Daffonchio D."/>
        </authorList>
    </citation>
    <scope>NUCLEOTIDE SEQUENCE [LARGE SCALE GENOMIC DNA]</scope>
    <source>
        <strain evidence="2 3">E3</strain>
    </source>
</reference>
<organism evidence="2 3">
    <name type="scientific">Paenibacillus illinoisensis</name>
    <dbReference type="NCBI Taxonomy" id="59845"/>
    <lineage>
        <taxon>Bacteria</taxon>
        <taxon>Bacillati</taxon>
        <taxon>Bacillota</taxon>
        <taxon>Bacilli</taxon>
        <taxon>Bacillales</taxon>
        <taxon>Paenibacillaceae</taxon>
        <taxon>Paenibacillus</taxon>
    </lineage>
</organism>
<keyword evidence="1" id="KW-1133">Transmembrane helix</keyword>
<keyword evidence="1" id="KW-0812">Transmembrane</keyword>
<feature type="transmembrane region" description="Helical" evidence="1">
    <location>
        <begin position="12"/>
        <end position="45"/>
    </location>
</feature>
<sequence length="85" mass="9421">MVLTTYWRLYLTIFYVIGVSITTLGGVGIITFSLLMFGVLALAAIEASLFTNDQGKLDRFVFKVRGLSKITIAIIITALIFKMLI</sequence>
<evidence type="ECO:0000313" key="3">
    <source>
        <dbReference type="Proteomes" id="UP000247459"/>
    </source>
</evidence>
<keyword evidence="1" id="KW-0472">Membrane</keyword>
<evidence type="ECO:0000313" key="2">
    <source>
        <dbReference type="EMBL" id="PYY26489.1"/>
    </source>
</evidence>